<dbReference type="EMBL" id="VMFF01000005">
    <property type="protein sequence ID" value="TSC66431.1"/>
    <property type="molecule type" value="Genomic_DNA"/>
</dbReference>
<keyword evidence="4" id="KW-0997">Cell inner membrane</keyword>
<keyword evidence="5 8" id="KW-0812">Transmembrane</keyword>
<feature type="transmembrane region" description="Helical" evidence="8">
    <location>
        <begin position="220"/>
        <end position="239"/>
    </location>
</feature>
<gene>
    <name evidence="10" type="ORF">G01um101477_88</name>
</gene>
<evidence type="ECO:0000256" key="7">
    <source>
        <dbReference type="ARBA" id="ARBA00023136"/>
    </source>
</evidence>
<dbReference type="InterPro" id="IPR018076">
    <property type="entry name" value="T2SS_GspF_dom"/>
</dbReference>
<sequence length="401" mass="44298">MQFRYQAKDVSGNLREGVVVAEDQGHAETLIQDNGLVILNLEIVEENILDRLWPFGKSVPAKEMVLFSRQLSTLIGAKVSILQALRILLEQVSNSYLKKVISETISSVEGGNSFSLSLARHPEVFSNVYVSVVHTGELSGTLDQSLNYLSDQMEKDYDLRSKVKSAMTYPLFILGALVVVGSLMFLFILPKLTVILQEQGGSLPFITVALIAFTKFFQHYWWTLLIGFVAIGLLLRYYVRTKTGRYIFDRLKIATPIIGPIFEQIYLARFSRNLSTLVLGGIPIIKALEVVADLVNNVIYRDILMEAANRLGAGKSIADSLQGHKEIPVIVTQMVMVGEQSATLTNILQKLASYYEKEVDAKIATLTSLMEPIIMLILGVGVGILVAGILLPIYNLASNAA</sequence>
<dbReference type="GO" id="GO:0015628">
    <property type="term" value="P:protein secretion by the type II secretion system"/>
    <property type="evidence" value="ECO:0007669"/>
    <property type="project" value="TreeGrafter"/>
</dbReference>
<feature type="transmembrane region" description="Helical" evidence="8">
    <location>
        <begin position="373"/>
        <end position="394"/>
    </location>
</feature>
<evidence type="ECO:0000256" key="3">
    <source>
        <dbReference type="ARBA" id="ARBA00022475"/>
    </source>
</evidence>
<dbReference type="PANTHER" id="PTHR30012:SF0">
    <property type="entry name" value="TYPE II SECRETION SYSTEM PROTEIN F-RELATED"/>
    <property type="match status" value="1"/>
</dbReference>
<evidence type="ECO:0000256" key="8">
    <source>
        <dbReference type="SAM" id="Phobius"/>
    </source>
</evidence>
<dbReference type="PANTHER" id="PTHR30012">
    <property type="entry name" value="GENERAL SECRETION PATHWAY PROTEIN"/>
    <property type="match status" value="1"/>
</dbReference>
<dbReference type="Pfam" id="PF00482">
    <property type="entry name" value="T2SSF"/>
    <property type="match status" value="2"/>
</dbReference>
<feature type="transmembrane region" description="Helical" evidence="8">
    <location>
        <begin position="169"/>
        <end position="189"/>
    </location>
</feature>
<name>A0A554JDQ9_9BACT</name>
<evidence type="ECO:0000256" key="6">
    <source>
        <dbReference type="ARBA" id="ARBA00022989"/>
    </source>
</evidence>
<keyword evidence="3" id="KW-1003">Cell membrane</keyword>
<comment type="subcellular location">
    <subcellularLocation>
        <location evidence="1">Cell inner membrane</location>
        <topology evidence="1">Multi-pass membrane protein</topology>
    </subcellularLocation>
</comment>
<dbReference type="PRINTS" id="PR00812">
    <property type="entry name" value="BCTERIALGSPF"/>
</dbReference>
<evidence type="ECO:0000256" key="4">
    <source>
        <dbReference type="ARBA" id="ARBA00022519"/>
    </source>
</evidence>
<dbReference type="Proteomes" id="UP000319613">
    <property type="component" value="Unassembled WGS sequence"/>
</dbReference>
<keyword evidence="7 8" id="KW-0472">Membrane</keyword>
<feature type="domain" description="Type II secretion system protein GspF" evidence="9">
    <location>
        <begin position="270"/>
        <end position="392"/>
    </location>
</feature>
<evidence type="ECO:0000256" key="1">
    <source>
        <dbReference type="ARBA" id="ARBA00004429"/>
    </source>
</evidence>
<proteinExistence type="inferred from homology"/>
<evidence type="ECO:0000259" key="9">
    <source>
        <dbReference type="Pfam" id="PF00482"/>
    </source>
</evidence>
<organism evidence="10 11">
    <name type="scientific">Candidatus Doudnabacteria bacterium Gr01-1014_77</name>
    <dbReference type="NCBI Taxonomy" id="2017133"/>
    <lineage>
        <taxon>Bacteria</taxon>
        <taxon>Candidatus Doudnaibacteriota</taxon>
    </lineage>
</organism>
<evidence type="ECO:0000313" key="10">
    <source>
        <dbReference type="EMBL" id="TSC66431.1"/>
    </source>
</evidence>
<dbReference type="InterPro" id="IPR042094">
    <property type="entry name" value="T2SS_GspF_sf"/>
</dbReference>
<reference evidence="10 11" key="1">
    <citation type="submission" date="2017-07" db="EMBL/GenBank/DDBJ databases">
        <title>Mechanisms for carbon and nitrogen cycling indicate functional differentiation within the Candidate Phyla Radiation.</title>
        <authorList>
            <person name="Danczak R.E."/>
            <person name="Johnston M.D."/>
            <person name="Kenah C."/>
            <person name="Slattery M."/>
            <person name="Wrighton K.C."/>
            <person name="Wilkins M.J."/>
        </authorList>
    </citation>
    <scope>NUCLEOTIDE SEQUENCE [LARGE SCALE GENOMIC DNA]</scope>
    <source>
        <strain evidence="10">Gr01-1014_77</strain>
    </source>
</reference>
<feature type="domain" description="Type II secretion system protein GspF" evidence="9">
    <location>
        <begin position="67"/>
        <end position="190"/>
    </location>
</feature>
<dbReference type="FunFam" id="1.20.81.30:FF:000001">
    <property type="entry name" value="Type II secretion system protein F"/>
    <property type="match status" value="2"/>
</dbReference>
<comment type="caution">
    <text evidence="10">The sequence shown here is derived from an EMBL/GenBank/DDBJ whole genome shotgun (WGS) entry which is preliminary data.</text>
</comment>
<dbReference type="Gene3D" id="1.20.81.30">
    <property type="entry name" value="Type II secretion system (T2SS), domain F"/>
    <property type="match status" value="2"/>
</dbReference>
<dbReference type="GO" id="GO:0005886">
    <property type="term" value="C:plasma membrane"/>
    <property type="evidence" value="ECO:0007669"/>
    <property type="project" value="UniProtKB-SubCell"/>
</dbReference>
<accession>A0A554JDQ9</accession>
<evidence type="ECO:0000256" key="2">
    <source>
        <dbReference type="ARBA" id="ARBA00005745"/>
    </source>
</evidence>
<dbReference type="InterPro" id="IPR003004">
    <property type="entry name" value="GspF/PilC"/>
</dbReference>
<keyword evidence="6 8" id="KW-1133">Transmembrane helix</keyword>
<evidence type="ECO:0000313" key="11">
    <source>
        <dbReference type="Proteomes" id="UP000319613"/>
    </source>
</evidence>
<protein>
    <recommendedName>
        <fullName evidence="9">Type II secretion system protein GspF domain-containing protein</fullName>
    </recommendedName>
</protein>
<comment type="similarity">
    <text evidence="2">Belongs to the GSP F family.</text>
</comment>
<evidence type="ECO:0000256" key="5">
    <source>
        <dbReference type="ARBA" id="ARBA00022692"/>
    </source>
</evidence>
<dbReference type="AlphaFoldDB" id="A0A554JDQ9"/>